<keyword evidence="4 7" id="KW-1133">Transmembrane helix</keyword>
<proteinExistence type="inferred from homology"/>
<evidence type="ECO:0000256" key="6">
    <source>
        <dbReference type="SAM" id="MobiDB-lite"/>
    </source>
</evidence>
<dbReference type="PANTHER" id="PTHR32322">
    <property type="entry name" value="INNER MEMBRANE TRANSPORTER"/>
    <property type="match status" value="1"/>
</dbReference>
<protein>
    <submittedName>
        <fullName evidence="9">EamA family transporter</fullName>
    </submittedName>
</protein>
<feature type="transmembrane region" description="Helical" evidence="7">
    <location>
        <begin position="58"/>
        <end position="82"/>
    </location>
</feature>
<reference evidence="9" key="1">
    <citation type="submission" date="2024-05" db="EMBL/GenBank/DDBJ databases">
        <authorList>
            <person name="Cai S.Y."/>
            <person name="Jin L.M."/>
            <person name="Li H.R."/>
        </authorList>
    </citation>
    <scope>NUCLEOTIDE SEQUENCE</scope>
    <source>
        <strain evidence="9">A5-74</strain>
    </source>
</reference>
<feature type="domain" description="EamA" evidence="8">
    <location>
        <begin position="143"/>
        <end position="278"/>
    </location>
</feature>
<dbReference type="SUPFAM" id="SSF103481">
    <property type="entry name" value="Multidrug resistance efflux transporter EmrE"/>
    <property type="match status" value="2"/>
</dbReference>
<feature type="region of interest" description="Disordered" evidence="6">
    <location>
        <begin position="287"/>
        <end position="329"/>
    </location>
</feature>
<dbReference type="EMBL" id="CP159218">
    <property type="protein sequence ID" value="XCG65108.1"/>
    <property type="molecule type" value="Genomic_DNA"/>
</dbReference>
<dbReference type="GO" id="GO:0016020">
    <property type="term" value="C:membrane"/>
    <property type="evidence" value="ECO:0007669"/>
    <property type="project" value="UniProtKB-SubCell"/>
</dbReference>
<sequence>MRPRDTALATLVAVIWGINFLAVDRGLQDLPPFAFVAVRFVFVALPAVFFVPRPRIGFWRVVAIGATISAGQFALLFLGMHLGAPTGLAPIVLQAQVLFTVVLSALFLRERPTGGQLVGVLVGAAGLAVVAVGRAAVAPVLPLLIVVGAAASWAVGNTLTRGVKASGLSLTIWSGLVVPVPLTLMSVIFEGPTAMVDAVAGISVGGILALAYTVLGASLVGYGIWNTLLSKYPTASVGPFAMLVPVVGVLAAWIALDELPTPTEAIGAVILLIGVAATVVLGRRHSRRSARSERSSTGAANAAIEPDGTAPVGAVRRSSDAPVWDTGSR</sequence>
<feature type="transmembrane region" description="Helical" evidence="7">
    <location>
        <begin position="32"/>
        <end position="51"/>
    </location>
</feature>
<dbReference type="InterPro" id="IPR050638">
    <property type="entry name" value="AA-Vitamin_Transporters"/>
</dbReference>
<dbReference type="InterPro" id="IPR000620">
    <property type="entry name" value="EamA_dom"/>
</dbReference>
<feature type="transmembrane region" description="Helical" evidence="7">
    <location>
        <begin position="201"/>
        <end position="225"/>
    </location>
</feature>
<feature type="transmembrane region" description="Helical" evidence="7">
    <location>
        <begin position="237"/>
        <end position="256"/>
    </location>
</feature>
<dbReference type="Pfam" id="PF00892">
    <property type="entry name" value="EamA"/>
    <property type="match status" value="2"/>
</dbReference>
<comment type="similarity">
    <text evidence="2">Belongs to the EamA transporter family.</text>
</comment>
<organism evidence="9">
    <name type="scientific">Nakamurella sp. A5-74</name>
    <dbReference type="NCBI Taxonomy" id="3158264"/>
    <lineage>
        <taxon>Bacteria</taxon>
        <taxon>Bacillati</taxon>
        <taxon>Actinomycetota</taxon>
        <taxon>Actinomycetes</taxon>
        <taxon>Nakamurellales</taxon>
        <taxon>Nakamurellaceae</taxon>
        <taxon>Nakamurella</taxon>
    </lineage>
</organism>
<evidence type="ECO:0000256" key="1">
    <source>
        <dbReference type="ARBA" id="ARBA00004141"/>
    </source>
</evidence>
<feature type="transmembrane region" description="Helical" evidence="7">
    <location>
        <begin position="168"/>
        <end position="189"/>
    </location>
</feature>
<keyword evidence="5 7" id="KW-0472">Membrane</keyword>
<feature type="transmembrane region" description="Helical" evidence="7">
    <location>
        <begin position="139"/>
        <end position="156"/>
    </location>
</feature>
<dbReference type="RefSeq" id="WP_353650719.1">
    <property type="nucleotide sequence ID" value="NZ_CP159218.1"/>
</dbReference>
<name>A0AAU8DUI0_9ACTN</name>
<feature type="transmembrane region" description="Helical" evidence="7">
    <location>
        <begin position="262"/>
        <end position="282"/>
    </location>
</feature>
<evidence type="ECO:0000256" key="3">
    <source>
        <dbReference type="ARBA" id="ARBA00022692"/>
    </source>
</evidence>
<feature type="transmembrane region" description="Helical" evidence="7">
    <location>
        <begin position="88"/>
        <end position="108"/>
    </location>
</feature>
<comment type="subcellular location">
    <subcellularLocation>
        <location evidence="1">Membrane</location>
        <topology evidence="1">Multi-pass membrane protein</topology>
    </subcellularLocation>
</comment>
<evidence type="ECO:0000313" key="9">
    <source>
        <dbReference type="EMBL" id="XCG65108.1"/>
    </source>
</evidence>
<evidence type="ECO:0000256" key="2">
    <source>
        <dbReference type="ARBA" id="ARBA00007362"/>
    </source>
</evidence>
<evidence type="ECO:0000256" key="4">
    <source>
        <dbReference type="ARBA" id="ARBA00022989"/>
    </source>
</evidence>
<evidence type="ECO:0000256" key="5">
    <source>
        <dbReference type="ARBA" id="ARBA00023136"/>
    </source>
</evidence>
<feature type="transmembrane region" description="Helical" evidence="7">
    <location>
        <begin position="115"/>
        <end position="133"/>
    </location>
</feature>
<dbReference type="AlphaFoldDB" id="A0AAU8DUI0"/>
<evidence type="ECO:0000256" key="7">
    <source>
        <dbReference type="SAM" id="Phobius"/>
    </source>
</evidence>
<dbReference type="PANTHER" id="PTHR32322:SF9">
    <property type="entry name" value="AMINO-ACID METABOLITE EFFLUX PUMP-RELATED"/>
    <property type="match status" value="1"/>
</dbReference>
<accession>A0AAU8DUI0</accession>
<feature type="domain" description="EamA" evidence="8">
    <location>
        <begin position="8"/>
        <end position="130"/>
    </location>
</feature>
<keyword evidence="3 7" id="KW-0812">Transmembrane</keyword>
<dbReference type="InterPro" id="IPR037185">
    <property type="entry name" value="EmrE-like"/>
</dbReference>
<gene>
    <name evidence="9" type="ORF">ABLG96_07365</name>
</gene>
<evidence type="ECO:0000259" key="8">
    <source>
        <dbReference type="Pfam" id="PF00892"/>
    </source>
</evidence>